<keyword evidence="5" id="KW-1185">Reference proteome</keyword>
<proteinExistence type="predicted"/>
<accession>A0A067B5V4</accession>
<dbReference type="EMBL" id="LBGP01000010">
    <property type="protein sequence ID" value="KQB02239.1"/>
    <property type="molecule type" value="Genomic_DNA"/>
</dbReference>
<sequence length="84" mass="9460">MFQHSKILVWYRIASQKVVLGEAHSDGTEDVVSLWLHAPTQFDHASNQGYWLSLFDDGGREIGNKWVSMRTADAILCGVNRARA</sequence>
<name>A0A067B5V4_VIBMT</name>
<reference evidence="8" key="4">
    <citation type="submission" date="2017-07" db="EMBL/GenBank/DDBJ databases">
        <authorList>
            <person name="Boucher Y."/>
            <person name="Orata F.D."/>
        </authorList>
    </citation>
    <scope>NUCLEOTIDE SEQUENCE [LARGE SCALE GENOMIC DNA]</scope>
    <source>
        <strain evidence="8">OYP9E10</strain>
    </source>
</reference>
<reference evidence="6 7" key="2">
    <citation type="journal article" date="2015" name="Genome Biol. Evol.">
        <title>The Dynamics of Genetic Interactions between Vibrio metoecus and Vibrio cholerae, Two Close Relatives Co-Occurring in the Environment.</title>
        <authorList>
            <person name="Orata F.D."/>
            <person name="Kirchberger P.C."/>
            <person name="Meheust R."/>
            <person name="Barlow E.J."/>
            <person name="Tarr C.L."/>
            <person name="Boucher Y."/>
        </authorList>
    </citation>
    <scope>NUCLEOTIDE SEQUENCE [LARGE SCALE GENOMIC DNA]</scope>
    <source>
        <strain evidence="2 7">08-2459</strain>
        <strain evidence="3 6">YB5B04</strain>
    </source>
</reference>
<organism evidence="2 7">
    <name type="scientific">Vibrio metoecus</name>
    <dbReference type="NCBI Taxonomy" id="1481663"/>
    <lineage>
        <taxon>Bacteria</taxon>
        <taxon>Pseudomonadati</taxon>
        <taxon>Pseudomonadota</taxon>
        <taxon>Gammaproteobacteria</taxon>
        <taxon>Vibrionales</taxon>
        <taxon>Vibrionaceae</taxon>
        <taxon>Vibrio</taxon>
    </lineage>
</organism>
<dbReference type="EMBL" id="NMSH01000028">
    <property type="protein sequence ID" value="PAR19808.1"/>
    <property type="molecule type" value="Genomic_DNA"/>
</dbReference>
<dbReference type="Proteomes" id="UP000027331">
    <property type="component" value="Unassembled WGS sequence"/>
</dbReference>
<dbReference type="AlphaFoldDB" id="A0A067B5V4"/>
<evidence type="ECO:0000313" key="5">
    <source>
        <dbReference type="Proteomes" id="UP000027331"/>
    </source>
</evidence>
<evidence type="ECO:0000313" key="8">
    <source>
        <dbReference type="Proteomes" id="UP000216173"/>
    </source>
</evidence>
<evidence type="ECO:0000313" key="1">
    <source>
        <dbReference type="EMBL" id="KDO13513.1"/>
    </source>
</evidence>
<comment type="caution">
    <text evidence="2">The sequence shown here is derived from an EMBL/GenBank/DDBJ whole genome shotgun (WGS) entry which is preliminary data.</text>
</comment>
<gene>
    <name evidence="2" type="ORF">AAY55_00890</name>
    <name evidence="4" type="ORF">CGU03_14940</name>
    <name evidence="1" type="ORF">DP83_10120</name>
    <name evidence="3" type="ORF">XV92_07905</name>
</gene>
<evidence type="ECO:0000313" key="2">
    <source>
        <dbReference type="EMBL" id="KQA24660.1"/>
    </source>
</evidence>
<dbReference type="GeneID" id="94013988"/>
<evidence type="ECO:0000313" key="4">
    <source>
        <dbReference type="EMBL" id="PAR19808.1"/>
    </source>
</evidence>
<dbReference type="Proteomes" id="UP000216173">
    <property type="component" value="Unassembled WGS sequence"/>
</dbReference>
<dbReference type="OrthoDB" id="5879601at2"/>
<dbReference type="Proteomes" id="UP000053724">
    <property type="component" value="Unassembled WGS sequence"/>
</dbReference>
<dbReference type="EMBL" id="JJMN01000064">
    <property type="protein sequence ID" value="KDO13513.1"/>
    <property type="molecule type" value="Genomic_DNA"/>
</dbReference>
<dbReference type="PATRIC" id="fig|1481663.10.peg.1410"/>
<dbReference type="RefSeq" id="WP_000486264.1">
    <property type="nucleotide sequence ID" value="NZ_ACZT01000020.1"/>
</dbReference>
<reference evidence="4" key="3">
    <citation type="submission" date="2017-07" db="EMBL/GenBank/DDBJ databases">
        <authorList>
            <person name="Sun Z.S."/>
            <person name="Albrecht U."/>
            <person name="Echele G."/>
            <person name="Lee C.C."/>
        </authorList>
    </citation>
    <scope>NUCLEOTIDE SEQUENCE [LARGE SCALE GENOMIC DNA]</scope>
    <source>
        <strain evidence="4">OYP9E10</strain>
    </source>
</reference>
<reference evidence="1 5" key="1">
    <citation type="submission" date="2014-04" db="EMBL/GenBank/DDBJ databases">
        <title>Vibrio metecus sp. nov., a close relative of Vibrio cholerae isolated from coastal brackish ponds and clinical specimens.</title>
        <authorList>
            <person name="Kirchberger P.C."/>
            <person name="Turnsek M."/>
            <person name="Hunt D.E."/>
            <person name="Haley B.J."/>
            <person name="Colwell R."/>
            <person name="Polz M.F."/>
            <person name="Tarr C.L."/>
            <person name="Boucher Y."/>
        </authorList>
    </citation>
    <scope>NUCLEOTIDE SEQUENCE [LARGE SCALE GENOMIC DNA]</scope>
    <source>
        <strain evidence="1">OP3H</strain>
        <strain evidence="5">PPCK-2014</strain>
    </source>
</reference>
<evidence type="ECO:0000313" key="3">
    <source>
        <dbReference type="EMBL" id="KQB02239.1"/>
    </source>
</evidence>
<evidence type="ECO:0000313" key="6">
    <source>
        <dbReference type="Proteomes" id="UP000050491"/>
    </source>
</evidence>
<evidence type="ECO:0000313" key="7">
    <source>
        <dbReference type="Proteomes" id="UP000053724"/>
    </source>
</evidence>
<dbReference type="EMBL" id="LCUF01000001">
    <property type="protein sequence ID" value="KQA24660.1"/>
    <property type="molecule type" value="Genomic_DNA"/>
</dbReference>
<protein>
    <submittedName>
        <fullName evidence="2">30S ribosomal protein S6 modification protein</fullName>
    </submittedName>
</protein>
<dbReference type="Proteomes" id="UP000050491">
    <property type="component" value="Unassembled WGS sequence"/>
</dbReference>